<sequence>MKKINTTYLVQLLLLLFVFGIQSCASKKSSIIVNKKVVTEKYKSNPSNKNILYLIAGKEVSQTYIENIKPGNIESMNVIKGEKEIAKYTDKKYDGIIIIKLKK</sequence>
<accession>A0A2S7L2I7</accession>
<comment type="caution">
    <text evidence="1">The sequence shown here is derived from an EMBL/GenBank/DDBJ whole genome shotgun (WGS) entry which is preliminary data.</text>
</comment>
<dbReference type="InterPro" id="IPR037066">
    <property type="entry name" value="Plug_dom_sf"/>
</dbReference>
<gene>
    <name evidence="1" type="ORF">BST83_01560</name>
</gene>
<dbReference type="Gene3D" id="2.170.130.10">
    <property type="entry name" value="TonB-dependent receptor, plug domain"/>
    <property type="match status" value="1"/>
</dbReference>
<evidence type="ECO:0008006" key="3">
    <source>
        <dbReference type="Google" id="ProtNLM"/>
    </source>
</evidence>
<dbReference type="EMBL" id="MQUA01000004">
    <property type="protein sequence ID" value="PQB09056.1"/>
    <property type="molecule type" value="Genomic_DNA"/>
</dbReference>
<dbReference type="OrthoDB" id="657433at2"/>
<organism evidence="1 2">
    <name type="scientific">Polaribacter filamentus</name>
    <dbReference type="NCBI Taxonomy" id="53483"/>
    <lineage>
        <taxon>Bacteria</taxon>
        <taxon>Pseudomonadati</taxon>
        <taxon>Bacteroidota</taxon>
        <taxon>Flavobacteriia</taxon>
        <taxon>Flavobacteriales</taxon>
        <taxon>Flavobacteriaceae</taxon>
    </lineage>
</organism>
<name>A0A2S7L2I7_9FLAO</name>
<proteinExistence type="predicted"/>
<dbReference type="AlphaFoldDB" id="A0A2S7L2I7"/>
<reference evidence="1 2" key="1">
    <citation type="submission" date="2016-11" db="EMBL/GenBank/DDBJ databases">
        <title>Trade-off between light-utilization and light-protection in marine flavobacteria.</title>
        <authorList>
            <person name="Kumagai Y."/>
        </authorList>
    </citation>
    <scope>NUCLEOTIDE SEQUENCE [LARGE SCALE GENOMIC DNA]</scope>
    <source>
        <strain evidence="1 2">ATCC 700397</strain>
    </source>
</reference>
<dbReference type="RefSeq" id="WP_104808276.1">
    <property type="nucleotide sequence ID" value="NZ_MQUA01000004.1"/>
</dbReference>
<evidence type="ECO:0000313" key="2">
    <source>
        <dbReference type="Proteomes" id="UP000239522"/>
    </source>
</evidence>
<evidence type="ECO:0000313" key="1">
    <source>
        <dbReference type="EMBL" id="PQB09056.1"/>
    </source>
</evidence>
<dbReference type="PROSITE" id="PS51257">
    <property type="entry name" value="PROKAR_LIPOPROTEIN"/>
    <property type="match status" value="1"/>
</dbReference>
<keyword evidence="2" id="KW-1185">Reference proteome</keyword>
<protein>
    <recommendedName>
        <fullName evidence="3">TonB-dependent receptor plug domain-containing protein</fullName>
    </recommendedName>
</protein>
<dbReference type="Proteomes" id="UP000239522">
    <property type="component" value="Unassembled WGS sequence"/>
</dbReference>